<feature type="domain" description="Cell envelope-related transcriptional attenuator" evidence="2">
    <location>
        <begin position="70"/>
        <end position="212"/>
    </location>
</feature>
<dbReference type="InterPro" id="IPR050922">
    <property type="entry name" value="LytR/CpsA/Psr_CW_biosynth"/>
</dbReference>
<proteinExistence type="inferred from homology"/>
<dbReference type="HOGENOM" id="CLU_016455_0_1_11"/>
<evidence type="ECO:0000313" key="3">
    <source>
        <dbReference type="EMBL" id="AHI23828.1"/>
    </source>
</evidence>
<evidence type="ECO:0000313" key="4">
    <source>
        <dbReference type="Proteomes" id="UP000019222"/>
    </source>
</evidence>
<dbReference type="Gene3D" id="3.40.630.190">
    <property type="entry name" value="LCP protein"/>
    <property type="match status" value="1"/>
</dbReference>
<dbReference type="Proteomes" id="UP000019222">
    <property type="component" value="Chromosome"/>
</dbReference>
<dbReference type="InterPro" id="IPR004474">
    <property type="entry name" value="LytR_CpsA_psr"/>
</dbReference>
<sequence>MWALVIALVLALASIIWVDTKLNRTDAFPSQHVANTAGTNWLLVGSDSREGLTDEEAARLGTGGDIGSMRTDTIMVLHLPLRGKATLMSIPRDSYVNIPGYGQDKINAAFSVGGAPLLTQTVEQATGLRINHYAEIGMAGLANVVDSVGGIQVCPTEAIDDPLANLNIQAGCQTVDGPTALGYVRTRHTANGDLDRVARQREFFAALVDKITSASTIANPFRFWPTVNSIAGSFTVNKNDHAWHLLRVGLAMRGGVDTVTVPVGGFEDTDVGSVVLWDDTAAQQLFDSLK</sequence>
<gene>
    <name evidence="3" type="ORF">B843_12260</name>
</gene>
<dbReference type="KEGG" id="cvt:B843_12260"/>
<dbReference type="NCBIfam" id="TIGR00350">
    <property type="entry name" value="lytR_cpsA_psr"/>
    <property type="match status" value="1"/>
</dbReference>
<accession>W5YBA4</accession>
<reference evidence="3 4" key="1">
    <citation type="submission" date="2013-02" db="EMBL/GenBank/DDBJ databases">
        <title>The complete genome sequence of Corynebacterium vitaeruminis DSM 20294.</title>
        <authorList>
            <person name="Ruckert C."/>
            <person name="Albersmeier A."/>
            <person name="Kalinowski J."/>
        </authorList>
    </citation>
    <scope>NUCLEOTIDE SEQUENCE [LARGE SCALE GENOMIC DNA]</scope>
    <source>
        <strain evidence="4">ATCC 10234</strain>
    </source>
</reference>
<evidence type="ECO:0000259" key="2">
    <source>
        <dbReference type="Pfam" id="PF03816"/>
    </source>
</evidence>
<organism evidence="3 4">
    <name type="scientific">Corynebacterium vitaeruminis DSM 20294</name>
    <dbReference type="NCBI Taxonomy" id="1224164"/>
    <lineage>
        <taxon>Bacteria</taxon>
        <taxon>Bacillati</taxon>
        <taxon>Actinomycetota</taxon>
        <taxon>Actinomycetes</taxon>
        <taxon>Mycobacteriales</taxon>
        <taxon>Corynebacteriaceae</taxon>
        <taxon>Corynebacterium</taxon>
    </lineage>
</organism>
<dbReference type="STRING" id="1224164.B843_12260"/>
<name>W5YBA4_9CORY</name>
<comment type="similarity">
    <text evidence="1">Belongs to the LytR/CpsA/Psr (LCP) family.</text>
</comment>
<evidence type="ECO:0000256" key="1">
    <source>
        <dbReference type="ARBA" id="ARBA00006068"/>
    </source>
</evidence>
<keyword evidence="4" id="KW-1185">Reference proteome</keyword>
<protein>
    <submittedName>
        <fullName evidence="3">Membrane-bound protein</fullName>
    </submittedName>
</protein>
<dbReference type="AlphaFoldDB" id="W5YBA4"/>
<dbReference type="eggNOG" id="COG1316">
    <property type="taxonomic scope" value="Bacteria"/>
</dbReference>
<dbReference type="PANTHER" id="PTHR33392">
    <property type="entry name" value="POLYISOPRENYL-TEICHOIC ACID--PEPTIDOGLYCAN TEICHOIC ACID TRANSFERASE TAGU"/>
    <property type="match status" value="1"/>
</dbReference>
<dbReference type="PATRIC" id="fig|1224164.3.peg.2473"/>
<dbReference type="PANTHER" id="PTHR33392:SF6">
    <property type="entry name" value="POLYISOPRENYL-TEICHOIC ACID--PEPTIDOGLYCAN TEICHOIC ACID TRANSFERASE TAGU"/>
    <property type="match status" value="1"/>
</dbReference>
<dbReference type="Pfam" id="PF03816">
    <property type="entry name" value="LytR_cpsA_psr"/>
    <property type="match status" value="1"/>
</dbReference>
<dbReference type="EMBL" id="CP004353">
    <property type="protein sequence ID" value="AHI23828.1"/>
    <property type="molecule type" value="Genomic_DNA"/>
</dbReference>